<dbReference type="CDD" id="cd00075">
    <property type="entry name" value="HATPase"/>
    <property type="match status" value="1"/>
</dbReference>
<protein>
    <recommendedName>
        <fullName evidence="3">histidine kinase</fullName>
        <ecNumber evidence="3">2.7.13.3</ecNumber>
    </recommendedName>
</protein>
<evidence type="ECO:0000256" key="9">
    <source>
        <dbReference type="ARBA" id="ARBA00023136"/>
    </source>
</evidence>
<dbReference type="SMART" id="SM00388">
    <property type="entry name" value="HisKA"/>
    <property type="match status" value="1"/>
</dbReference>
<keyword evidence="5" id="KW-0808">Transferase</keyword>
<name>A0AB74UGV1_9GAMM</name>
<keyword evidence="4" id="KW-0597">Phosphoprotein</keyword>
<sequence length="480" mass="52948">MNARPVSLKRRLALWLTAIVAGLGTLLLIEAYTSAHKAADRALDGQLAAASLTMAESLQWPDGQPTLEMPASALQILATQWQERVFYWLQADNGRLITRNAKLPISAAMRDAASHHPVFYDADLDGVPIRLHGREIDSAGWDTQEPVQLWVGHTRRGRDLLAGELFEKSATRFAAMVLITAALLMIAVRALLAPLERLRRALRDRHPDDVEPLTLEVPREMREWVDTLNRLLADQRDRRATLLRFIADASHQLKTPLAGLQSTSELALASSDPAAWQRALNEVHDSASRTSRLAGQMLSLTRLRHLGPDQERQQLALDTLLRAVVMEWADRQESRDHDLGLALECALPAWVAGEPWALHELLNNLIDNACRYTPHGSQITVALRDLTADRLELSIEDDGPGVEAAARERLTRPFERGQRQDTEGSGLGLAIVDSIARRHGSPLELSAVSPHGLRLSLTLARLDPAASGPDTHTPAPGERA</sequence>
<comment type="subcellular location">
    <subcellularLocation>
        <location evidence="2">Membrane</location>
    </subcellularLocation>
</comment>
<dbReference type="SMART" id="SM00387">
    <property type="entry name" value="HATPase_c"/>
    <property type="match status" value="1"/>
</dbReference>
<evidence type="ECO:0000256" key="1">
    <source>
        <dbReference type="ARBA" id="ARBA00000085"/>
    </source>
</evidence>
<proteinExistence type="predicted"/>
<evidence type="ECO:0000256" key="5">
    <source>
        <dbReference type="ARBA" id="ARBA00022679"/>
    </source>
</evidence>
<evidence type="ECO:0000256" key="8">
    <source>
        <dbReference type="ARBA" id="ARBA00022989"/>
    </source>
</evidence>
<dbReference type="InterPro" id="IPR013727">
    <property type="entry name" value="2CSK_N"/>
</dbReference>
<dbReference type="InterPro" id="IPR003594">
    <property type="entry name" value="HATPase_dom"/>
</dbReference>
<evidence type="ECO:0000259" key="11">
    <source>
        <dbReference type="PROSITE" id="PS50109"/>
    </source>
</evidence>
<evidence type="ECO:0000256" key="2">
    <source>
        <dbReference type="ARBA" id="ARBA00004370"/>
    </source>
</evidence>
<dbReference type="GO" id="GO:0005886">
    <property type="term" value="C:plasma membrane"/>
    <property type="evidence" value="ECO:0007669"/>
    <property type="project" value="TreeGrafter"/>
</dbReference>
<dbReference type="InterPro" id="IPR036097">
    <property type="entry name" value="HisK_dim/P_sf"/>
</dbReference>
<dbReference type="InterPro" id="IPR005467">
    <property type="entry name" value="His_kinase_dom"/>
</dbReference>
<dbReference type="AlphaFoldDB" id="A0AB74UGV1"/>
<dbReference type="SUPFAM" id="SSF47384">
    <property type="entry name" value="Homodimeric domain of signal transducing histidine kinase"/>
    <property type="match status" value="1"/>
</dbReference>
<dbReference type="PROSITE" id="PS50109">
    <property type="entry name" value="HIS_KIN"/>
    <property type="match status" value="1"/>
</dbReference>
<dbReference type="RefSeq" id="WP_353981081.1">
    <property type="nucleotide sequence ID" value="NZ_CP159578.1"/>
</dbReference>
<dbReference type="SUPFAM" id="SSF55874">
    <property type="entry name" value="ATPase domain of HSP90 chaperone/DNA topoisomerase II/histidine kinase"/>
    <property type="match status" value="1"/>
</dbReference>
<dbReference type="Gene3D" id="1.10.287.130">
    <property type="match status" value="1"/>
</dbReference>
<gene>
    <name evidence="12" type="ORF">ABV408_03465</name>
</gene>
<keyword evidence="9 10" id="KW-0472">Membrane</keyword>
<keyword evidence="7 12" id="KW-0418">Kinase</keyword>
<feature type="transmembrane region" description="Helical" evidence="10">
    <location>
        <begin position="173"/>
        <end position="195"/>
    </location>
</feature>
<reference evidence="12" key="1">
    <citation type="submission" date="2024-06" db="EMBL/GenBank/DDBJ databases">
        <title>Complete genome of Salinicola endophyticus HNIBRBA4755.</title>
        <authorList>
            <person name="Shin S.Y."/>
            <person name="Kang H."/>
            <person name="Song J."/>
        </authorList>
    </citation>
    <scope>NUCLEOTIDE SEQUENCE</scope>
    <source>
        <strain evidence="12">HNIBRBA4755</strain>
    </source>
</reference>
<dbReference type="InterPro" id="IPR004358">
    <property type="entry name" value="Sig_transdc_His_kin-like_C"/>
</dbReference>
<organism evidence="12">
    <name type="scientific">Salinicola endophyticus</name>
    <dbReference type="NCBI Taxonomy" id="1949083"/>
    <lineage>
        <taxon>Bacteria</taxon>
        <taxon>Pseudomonadati</taxon>
        <taxon>Pseudomonadota</taxon>
        <taxon>Gammaproteobacteria</taxon>
        <taxon>Oceanospirillales</taxon>
        <taxon>Halomonadaceae</taxon>
        <taxon>Salinicola</taxon>
    </lineage>
</organism>
<dbReference type="PRINTS" id="PR00344">
    <property type="entry name" value="BCTRLSENSOR"/>
</dbReference>
<dbReference type="InterPro" id="IPR036890">
    <property type="entry name" value="HATPase_C_sf"/>
</dbReference>
<evidence type="ECO:0000313" key="12">
    <source>
        <dbReference type="EMBL" id="XCJ80245.1"/>
    </source>
</evidence>
<evidence type="ECO:0000256" key="10">
    <source>
        <dbReference type="SAM" id="Phobius"/>
    </source>
</evidence>
<dbReference type="Pfam" id="PF02518">
    <property type="entry name" value="HATPase_c"/>
    <property type="match status" value="1"/>
</dbReference>
<dbReference type="CDD" id="cd00082">
    <property type="entry name" value="HisKA"/>
    <property type="match status" value="1"/>
</dbReference>
<dbReference type="Pfam" id="PF00512">
    <property type="entry name" value="HisKA"/>
    <property type="match status" value="1"/>
</dbReference>
<dbReference type="Gene3D" id="3.30.565.10">
    <property type="entry name" value="Histidine kinase-like ATPase, C-terminal domain"/>
    <property type="match status" value="1"/>
</dbReference>
<dbReference type="InterPro" id="IPR050428">
    <property type="entry name" value="TCS_sensor_his_kinase"/>
</dbReference>
<keyword evidence="6 10" id="KW-0812">Transmembrane</keyword>
<dbReference type="EC" id="2.7.13.3" evidence="3"/>
<dbReference type="PANTHER" id="PTHR45436">
    <property type="entry name" value="SENSOR HISTIDINE KINASE YKOH"/>
    <property type="match status" value="1"/>
</dbReference>
<accession>A0AB74UGV1</accession>
<dbReference type="InterPro" id="IPR003661">
    <property type="entry name" value="HisK_dim/P_dom"/>
</dbReference>
<evidence type="ECO:0000256" key="3">
    <source>
        <dbReference type="ARBA" id="ARBA00012438"/>
    </source>
</evidence>
<dbReference type="PANTHER" id="PTHR45436:SF1">
    <property type="entry name" value="SENSOR PROTEIN QSEC"/>
    <property type="match status" value="1"/>
</dbReference>
<dbReference type="GO" id="GO:0000155">
    <property type="term" value="F:phosphorelay sensor kinase activity"/>
    <property type="evidence" value="ECO:0007669"/>
    <property type="project" value="InterPro"/>
</dbReference>
<dbReference type="EMBL" id="CP159578">
    <property type="protein sequence ID" value="XCJ80245.1"/>
    <property type="molecule type" value="Genomic_DNA"/>
</dbReference>
<evidence type="ECO:0000256" key="7">
    <source>
        <dbReference type="ARBA" id="ARBA00022777"/>
    </source>
</evidence>
<evidence type="ECO:0000256" key="4">
    <source>
        <dbReference type="ARBA" id="ARBA00022553"/>
    </source>
</evidence>
<feature type="domain" description="Histidine kinase" evidence="11">
    <location>
        <begin position="248"/>
        <end position="463"/>
    </location>
</feature>
<evidence type="ECO:0000256" key="6">
    <source>
        <dbReference type="ARBA" id="ARBA00022692"/>
    </source>
</evidence>
<comment type="catalytic activity">
    <reaction evidence="1">
        <text>ATP + protein L-histidine = ADP + protein N-phospho-L-histidine.</text>
        <dbReference type="EC" id="2.7.13.3"/>
    </reaction>
</comment>
<keyword evidence="8 10" id="KW-1133">Transmembrane helix</keyword>
<dbReference type="Pfam" id="PF08521">
    <property type="entry name" value="2CSK_N"/>
    <property type="match status" value="1"/>
</dbReference>